<dbReference type="Proteomes" id="UP000095255">
    <property type="component" value="Unassembled WGS sequence"/>
</dbReference>
<keyword evidence="4" id="KW-1185">Reference proteome</keyword>
<reference evidence="3 4" key="1">
    <citation type="submission" date="2016-09" db="EMBL/GenBank/DDBJ databases">
        <title>Desulfuribacillus arsenicus sp. nov., an obligately anaerobic, dissimilatory arsenic- and antimonate-reducing bacterium isolated from anoxic sediments.</title>
        <authorList>
            <person name="Abin C.A."/>
            <person name="Hollibaugh J.T."/>
        </authorList>
    </citation>
    <scope>NUCLEOTIDE SEQUENCE [LARGE SCALE GENOMIC DNA]</scope>
    <source>
        <strain evidence="3 4">MLFW-2</strain>
    </source>
</reference>
<dbReference type="STRING" id="1390249.BHU72_00940"/>
<evidence type="ECO:0000313" key="3">
    <source>
        <dbReference type="EMBL" id="OEH86862.1"/>
    </source>
</evidence>
<dbReference type="EMBL" id="MJAT01000001">
    <property type="protein sequence ID" value="OEH86862.1"/>
    <property type="molecule type" value="Genomic_DNA"/>
</dbReference>
<sequence length="151" mass="17145">MTRQTIIPISIFVLCMVLLMGCGGAKMGNEDTKPTMSDVDYEIIDIEELELKEKEEIVTWYDDVFDQEGVHSMDGTKGFSKYTYILIADGEKATGGYAIQIESMKGNEDEIRIVAKVREPQKGEFVTQAFGYPHLLLRINQDSRKILLEKQ</sequence>
<keyword evidence="1" id="KW-0472">Membrane</keyword>
<keyword evidence="1" id="KW-0812">Transmembrane</keyword>
<protein>
    <recommendedName>
        <fullName evidence="2">PrcB C-terminal domain-containing protein</fullName>
    </recommendedName>
</protein>
<dbReference type="RefSeq" id="WP_069700740.1">
    <property type="nucleotide sequence ID" value="NZ_MJAT01000001.1"/>
</dbReference>
<organism evidence="3 4">
    <name type="scientific">Desulfuribacillus stibiiarsenatis</name>
    <dbReference type="NCBI Taxonomy" id="1390249"/>
    <lineage>
        <taxon>Bacteria</taxon>
        <taxon>Bacillati</taxon>
        <taxon>Bacillota</taxon>
        <taxon>Desulfuribacillia</taxon>
        <taxon>Desulfuribacillales</taxon>
        <taxon>Desulfuribacillaceae</taxon>
        <taxon>Desulfuribacillus</taxon>
    </lineage>
</organism>
<dbReference type="Pfam" id="PF14343">
    <property type="entry name" value="PrcB_C"/>
    <property type="match status" value="1"/>
</dbReference>
<dbReference type="OrthoDB" id="2476445at2"/>
<proteinExistence type="predicted"/>
<accession>A0A1E5L9N1</accession>
<gene>
    <name evidence="3" type="ORF">BHU72_00940</name>
</gene>
<dbReference type="InterPro" id="IPR025748">
    <property type="entry name" value="PrcB_C_dom"/>
</dbReference>
<evidence type="ECO:0000259" key="2">
    <source>
        <dbReference type="Pfam" id="PF14343"/>
    </source>
</evidence>
<keyword evidence="1" id="KW-1133">Transmembrane helix</keyword>
<feature type="transmembrane region" description="Helical" evidence="1">
    <location>
        <begin position="6"/>
        <end position="25"/>
    </location>
</feature>
<comment type="caution">
    <text evidence="3">The sequence shown here is derived from an EMBL/GenBank/DDBJ whole genome shotgun (WGS) entry which is preliminary data.</text>
</comment>
<evidence type="ECO:0000313" key="4">
    <source>
        <dbReference type="Proteomes" id="UP000095255"/>
    </source>
</evidence>
<dbReference type="AlphaFoldDB" id="A0A1E5L9N1"/>
<name>A0A1E5L9N1_9FIRM</name>
<dbReference type="PROSITE" id="PS51257">
    <property type="entry name" value="PROKAR_LIPOPROTEIN"/>
    <property type="match status" value="1"/>
</dbReference>
<feature type="domain" description="PrcB C-terminal" evidence="2">
    <location>
        <begin position="83"/>
        <end position="140"/>
    </location>
</feature>
<evidence type="ECO:0000256" key="1">
    <source>
        <dbReference type="SAM" id="Phobius"/>
    </source>
</evidence>